<dbReference type="AlphaFoldDB" id="A0A5C2S3B5"/>
<dbReference type="Proteomes" id="UP000313359">
    <property type="component" value="Unassembled WGS sequence"/>
</dbReference>
<accession>A0A5C2S3B5</accession>
<keyword evidence="2" id="KW-1185">Reference proteome</keyword>
<proteinExistence type="predicted"/>
<dbReference type="OrthoDB" id="2418900at2759"/>
<dbReference type="InterPro" id="IPR041078">
    <property type="entry name" value="Plavaka"/>
</dbReference>
<dbReference type="STRING" id="1328759.A0A5C2S3B5"/>
<organism evidence="1 2">
    <name type="scientific">Lentinus tigrinus ALCF2SS1-6</name>
    <dbReference type="NCBI Taxonomy" id="1328759"/>
    <lineage>
        <taxon>Eukaryota</taxon>
        <taxon>Fungi</taxon>
        <taxon>Dikarya</taxon>
        <taxon>Basidiomycota</taxon>
        <taxon>Agaricomycotina</taxon>
        <taxon>Agaricomycetes</taxon>
        <taxon>Polyporales</taxon>
        <taxon>Polyporaceae</taxon>
        <taxon>Lentinus</taxon>
    </lineage>
</organism>
<gene>
    <name evidence="1" type="ORF">L227DRAFT_507016</name>
</gene>
<protein>
    <submittedName>
        <fullName evidence="1">Uncharacterized protein</fullName>
    </submittedName>
</protein>
<evidence type="ECO:0000313" key="2">
    <source>
        <dbReference type="Proteomes" id="UP000313359"/>
    </source>
</evidence>
<evidence type="ECO:0000313" key="1">
    <source>
        <dbReference type="EMBL" id="RPD57369.1"/>
    </source>
</evidence>
<name>A0A5C2S3B5_9APHY</name>
<sequence length="887" mass="101154">MDGVDSEIPLPPVNPSRVTVEEVEDVEAGGLPKRPWLGEFPEEAHVGEVLRNASTVFEELREKRQTAGTGTFAPFENREEWELARWLVMSGLSQEAIDEYLTLPIVSEFRTQLSFKNKYSFLKKVDSLPCGGSEWVCDQWEVVGDVKDENGKEQVEEIELWRRDPVECIRELIGNPVFKEYLRYAPEKLFVDKEATKRMLDEMWTGDWWWDTQTELPDGSTIAPIILSSDKTQLSRFSGDKQAWPVYLSIGNISKEVRRQPSKRATVLVGYIPVTKLECFPKGPRRSLEGYRLFHECMKTILQPLIDAANTGVEMVCADGCVRRIYPIVAAYVADHPEQCLVTGCQENFCPKCTVHSSKLGEPVYSVMKDQSSVWDIIEEEVRGDKPADFKALGLRKIDPFWRTLPHCDIFSCITPDLLHQLHKGVFKDHTVSWTTDCLEGGAEELDRRFKCMPSHPALRHFKKGISLVTQWTGTEYKAMEKVFVGAIVGAADAEMLRAVRAVLDFIFYAHFQTHTDDSLTCLEAAWATFHANKSAFTRHGVREHFNIPKLHSALHYALSICKLGTVDGYNTENSERLHIDYAKRGYAASNKRAYIKQMAVWMNRQEAVARFHSYLQWAEPGTSMREGSQDGEVDDCDDMEVDVGPGEYELPPYIVAKSPSLPGTSVSTLIRDFGCMDFVRALEDFLRQSSRSRQLPIAAQHINPGTRFSVYRRMSVFLPSIRQVSQTPVKDTIRAVPAQAARALCPAVSAHFDTVIARELPGDYDRFDGLNGLCVARVRAIFRLPDAYGRQFKHPVAYVEWFTPFRELDPNTGMFKISKSTCNHRRRASIIPLTQIVQSCHLIPVWGKRVDRTWNTHNVLDKCTRFFVNPYLRHQDFVLLRYLQDK</sequence>
<dbReference type="Pfam" id="PF18759">
    <property type="entry name" value="Plavaka"/>
    <property type="match status" value="1"/>
</dbReference>
<dbReference type="EMBL" id="ML122281">
    <property type="protein sequence ID" value="RPD57369.1"/>
    <property type="molecule type" value="Genomic_DNA"/>
</dbReference>
<reference evidence="1" key="1">
    <citation type="journal article" date="2018" name="Genome Biol. Evol.">
        <title>Genomics and development of Lentinus tigrinus, a white-rot wood-decaying mushroom with dimorphic fruiting bodies.</title>
        <authorList>
            <person name="Wu B."/>
            <person name="Xu Z."/>
            <person name="Knudson A."/>
            <person name="Carlson A."/>
            <person name="Chen N."/>
            <person name="Kovaka S."/>
            <person name="LaButti K."/>
            <person name="Lipzen A."/>
            <person name="Pennachio C."/>
            <person name="Riley R."/>
            <person name="Schakwitz W."/>
            <person name="Umezawa K."/>
            <person name="Ohm R.A."/>
            <person name="Grigoriev I.V."/>
            <person name="Nagy L.G."/>
            <person name="Gibbons J."/>
            <person name="Hibbett D."/>
        </authorList>
    </citation>
    <scope>NUCLEOTIDE SEQUENCE [LARGE SCALE GENOMIC DNA]</scope>
    <source>
        <strain evidence="1">ALCF2SS1-6</strain>
    </source>
</reference>